<organism evidence="1 2">
    <name type="scientific">Streptomyces bottropensis ATCC 25435</name>
    <dbReference type="NCBI Taxonomy" id="1054862"/>
    <lineage>
        <taxon>Bacteria</taxon>
        <taxon>Bacillati</taxon>
        <taxon>Actinomycetota</taxon>
        <taxon>Actinomycetes</taxon>
        <taxon>Kitasatosporales</taxon>
        <taxon>Streptomycetaceae</taxon>
        <taxon>Streptomyces</taxon>
    </lineage>
</organism>
<dbReference type="EMBL" id="KB405067">
    <property type="protein sequence ID" value="EMF55172.1"/>
    <property type="molecule type" value="Genomic_DNA"/>
</dbReference>
<evidence type="ECO:0000313" key="2">
    <source>
        <dbReference type="Proteomes" id="UP000030760"/>
    </source>
</evidence>
<evidence type="ECO:0000313" key="1">
    <source>
        <dbReference type="EMBL" id="EMF55172.1"/>
    </source>
</evidence>
<dbReference type="Proteomes" id="UP000030760">
    <property type="component" value="Unassembled WGS sequence"/>
</dbReference>
<proteinExistence type="predicted"/>
<name>M3DEW9_9ACTN</name>
<reference evidence="2" key="1">
    <citation type="journal article" date="2013" name="Genome Announc.">
        <title>Draft Genome Sequence of Streptomyces bottropensis ATCC 25435, a Bottromycin-Producing Actinomycete.</title>
        <authorList>
            <person name="Zhang H."/>
            <person name="Zhou W."/>
            <person name="Zhuang Y."/>
            <person name="Liang X."/>
            <person name="Liu T."/>
        </authorList>
    </citation>
    <scope>NUCLEOTIDE SEQUENCE [LARGE SCALE GENOMIC DNA]</scope>
    <source>
        <strain evidence="2">ATCC 25435</strain>
    </source>
</reference>
<gene>
    <name evidence="1" type="ORF">SBD_2487</name>
</gene>
<sequence>MHRQPCTWASDIHIHGHARECGPVRQVGRGGAKSLVRRGLSGLTAREEAP</sequence>
<protein>
    <submittedName>
        <fullName evidence="1">Uncharacterized protein</fullName>
    </submittedName>
</protein>
<accession>M3DEW9</accession>
<dbReference type="AlphaFoldDB" id="M3DEW9"/>